<evidence type="ECO:0000259" key="3">
    <source>
        <dbReference type="Pfam" id="PF04536"/>
    </source>
</evidence>
<evidence type="ECO:0000313" key="5">
    <source>
        <dbReference type="EMBL" id="MCS5707662.1"/>
    </source>
</evidence>
<organism evidence="4">
    <name type="scientific">Candidatus Berkiella cookevillensis</name>
    <dbReference type="NCBI Taxonomy" id="437022"/>
    <lineage>
        <taxon>Bacteria</taxon>
        <taxon>Pseudomonadati</taxon>
        <taxon>Pseudomonadota</taxon>
        <taxon>Gammaproteobacteria</taxon>
        <taxon>Candidatus Berkiellales</taxon>
        <taxon>Candidatus Berkiellaceae</taxon>
        <taxon>Candidatus Berkiella</taxon>
    </lineage>
</organism>
<feature type="transmembrane region" description="Helical" evidence="1">
    <location>
        <begin position="184"/>
        <end position="204"/>
    </location>
</feature>
<feature type="domain" description="TPM" evidence="3">
    <location>
        <begin position="44"/>
        <end position="165"/>
    </location>
</feature>
<dbReference type="Gene3D" id="3.10.310.50">
    <property type="match status" value="1"/>
</dbReference>
<evidence type="ECO:0000313" key="4">
    <source>
        <dbReference type="EMBL" id="KRG19665.1"/>
    </source>
</evidence>
<comment type="caution">
    <text evidence="4">The sequence shown here is derived from an EMBL/GenBank/DDBJ whole genome shotgun (WGS) entry which is preliminary data.</text>
</comment>
<evidence type="ECO:0000256" key="1">
    <source>
        <dbReference type="SAM" id="Phobius"/>
    </source>
</evidence>
<feature type="signal peptide" evidence="2">
    <location>
        <begin position="1"/>
        <end position="34"/>
    </location>
</feature>
<reference evidence="5" key="3">
    <citation type="submission" date="2021-06" db="EMBL/GenBank/DDBJ databases">
        <title>Genomic Description and Analysis of Intracellular Bacteria, Candidatus Berkiella cookevillensis and Candidatus Berkiella aquae.</title>
        <authorList>
            <person name="Kidane D.T."/>
            <person name="Mehari Y.T."/>
            <person name="Rice F.C."/>
            <person name="Arivett B.A."/>
            <person name="Farone A.L."/>
            <person name="Berk S.G."/>
            <person name="Farone M.B."/>
        </authorList>
    </citation>
    <scope>NUCLEOTIDE SEQUENCE</scope>
    <source>
        <strain evidence="5">CC99</strain>
    </source>
</reference>
<protein>
    <submittedName>
        <fullName evidence="5">TPM domain-containing protein</fullName>
    </submittedName>
</protein>
<dbReference type="RefSeq" id="WP_057623650.1">
    <property type="nucleotide sequence ID" value="NZ_LKHV02000001.1"/>
</dbReference>
<dbReference type="InterPro" id="IPR007621">
    <property type="entry name" value="TPM_dom"/>
</dbReference>
<dbReference type="Proteomes" id="UP000051494">
    <property type="component" value="Unassembled WGS sequence"/>
</dbReference>
<dbReference type="Pfam" id="PF04536">
    <property type="entry name" value="TPM_phosphatase"/>
    <property type="match status" value="1"/>
</dbReference>
<dbReference type="EMBL" id="LKHV02000001">
    <property type="protein sequence ID" value="MCS5707662.1"/>
    <property type="molecule type" value="Genomic_DNA"/>
</dbReference>
<gene>
    <name evidence="5" type="ORF">CC99x_001955</name>
    <name evidence="4" type="ORF">CC99x_00679</name>
</gene>
<proteinExistence type="predicted"/>
<name>A0A0Q9YSW2_9GAMM</name>
<reference evidence="4" key="1">
    <citation type="submission" date="2015-09" db="EMBL/GenBank/DDBJ databases">
        <title>Draft Genome Sequences of Two Novel Amoeba-resistant Intranuclear Bacteria, Candidatus Berkiella cookevillensis and Candidatus Berkiella aquae.</title>
        <authorList>
            <person name="Mehari Y.T."/>
            <person name="Arivett B.A."/>
            <person name="Farone A.L."/>
            <person name="Gunderson J.H."/>
            <person name="Farone M.B."/>
        </authorList>
    </citation>
    <scope>NUCLEOTIDE SEQUENCE [LARGE SCALE GENOMIC DNA]</scope>
    <source>
        <strain evidence="4">CC99</strain>
    </source>
</reference>
<evidence type="ECO:0000256" key="2">
    <source>
        <dbReference type="SAM" id="SignalP"/>
    </source>
</evidence>
<keyword evidence="1" id="KW-1133">Transmembrane helix</keyword>
<evidence type="ECO:0000313" key="6">
    <source>
        <dbReference type="Proteomes" id="UP000051494"/>
    </source>
</evidence>
<keyword evidence="6" id="KW-1185">Reference proteome</keyword>
<keyword evidence="1" id="KW-0812">Transmembrane</keyword>
<feature type="chain" id="PRO_5043129796" evidence="2">
    <location>
        <begin position="35"/>
        <end position="211"/>
    </location>
</feature>
<reference evidence="5" key="2">
    <citation type="journal article" date="2016" name="Genome Announc.">
        <title>Draft Genome Sequences of Two Novel Amoeba-Resistant Intranuclear Bacteria, 'Candidatus Berkiella cookevillensis' and 'Candidatus Berkiella aquae'.</title>
        <authorList>
            <person name="Mehari Y.T."/>
            <person name="Arivett B.A."/>
            <person name="Farone A.L."/>
            <person name="Gunderson J.H."/>
            <person name="Farone M.B."/>
        </authorList>
    </citation>
    <scope>NUCLEOTIDE SEQUENCE</scope>
    <source>
        <strain evidence="5">CC99</strain>
    </source>
</reference>
<keyword evidence="1" id="KW-0472">Membrane</keyword>
<sequence length="211" mass="23979">MEVCRFYNALAVKKQNFLLCILSLLFSSIIFAQAQTTTAPAPYISDYAKVIDAYVFKQYNELLGQIELNNKLRIEAVIMPDFKNDPPEKVVNYFIEQLSNRQPAPQYSALFIVSLKENYASIHPSTNMEAFYPPAVQDEIIGKVKKEMQGKDYQRVLKEGIGGIVYYFEKNSKNITPKRTLKDLIMDNLILLGLAALFAVVLAVSRRKPQA</sequence>
<dbReference type="AlphaFoldDB" id="A0A0Q9YSW2"/>
<keyword evidence="2" id="KW-0732">Signal</keyword>
<dbReference type="EMBL" id="LKHV01000002">
    <property type="protein sequence ID" value="KRG19665.1"/>
    <property type="molecule type" value="Genomic_DNA"/>
</dbReference>
<accession>A0A0Q9YSW2</accession>